<dbReference type="SUPFAM" id="SSF56281">
    <property type="entry name" value="Metallo-hydrolase/oxidoreductase"/>
    <property type="match status" value="1"/>
</dbReference>
<dbReference type="Pfam" id="PF17778">
    <property type="entry name" value="WHD_BLACT"/>
    <property type="match status" value="1"/>
</dbReference>
<dbReference type="InterPro" id="IPR001279">
    <property type="entry name" value="Metallo-B-lactamas"/>
</dbReference>
<accession>A0AAW2HUU2</accession>
<dbReference type="AlphaFoldDB" id="A0AAW2HUU2"/>
<comment type="caution">
    <text evidence="7">The sequence shown here is derived from an EMBL/GenBank/DDBJ whole genome shotgun (WGS) entry which is preliminary data.</text>
</comment>
<evidence type="ECO:0000256" key="2">
    <source>
        <dbReference type="ARBA" id="ARBA00022723"/>
    </source>
</evidence>
<dbReference type="Gene3D" id="1.10.10.10">
    <property type="entry name" value="Winged helix-like DNA-binding domain superfamily/Winged helix DNA-binding domain"/>
    <property type="match status" value="1"/>
</dbReference>
<dbReference type="CDD" id="cd07722">
    <property type="entry name" value="LACTB2-like_MBL-fold"/>
    <property type="match status" value="1"/>
</dbReference>
<sequence length="284" mass="31960">MSNIPLISRLSSTVIRILGCNPGPMTLQGTNTYLIGTGKKRLLLDAGDPSVSEYTNTLEKVLKEENVEIGTIIITHWHHDHIGGVPDVIRLNGMCEVTKFKRDDFPDEPLPGDTPMRFLVDKETIKTEGATLTVHHTPGHTRDHIVLHLAEENALFSGDCILGQGTAVFEDLHDYLKSLHLILQLKPDVIYPGHGPVLDDPIPSIKYYIEHRMKRESEILTVLKKEINKSFTEMEIVKRIYTDTPEHLHAAAASNVFHHLTKLQKDGQVIEKDGKWSYAKKSQL</sequence>
<gene>
    <name evidence="7" type="ORF">PYX00_006289</name>
</gene>
<dbReference type="InterPro" id="IPR047921">
    <property type="entry name" value="LACTB2-like_MBL-fold"/>
</dbReference>
<name>A0AAW2HUU2_9NEOP</name>
<dbReference type="PANTHER" id="PTHR23131:SF0">
    <property type="entry name" value="ENDORIBONUCLEASE LACTB2"/>
    <property type="match status" value="1"/>
</dbReference>
<evidence type="ECO:0000256" key="5">
    <source>
        <dbReference type="ARBA" id="ARBA00069358"/>
    </source>
</evidence>
<evidence type="ECO:0000313" key="7">
    <source>
        <dbReference type="EMBL" id="KAL0273664.1"/>
    </source>
</evidence>
<organism evidence="7">
    <name type="scientific">Menopon gallinae</name>
    <name type="common">poultry shaft louse</name>
    <dbReference type="NCBI Taxonomy" id="328185"/>
    <lineage>
        <taxon>Eukaryota</taxon>
        <taxon>Metazoa</taxon>
        <taxon>Ecdysozoa</taxon>
        <taxon>Arthropoda</taxon>
        <taxon>Hexapoda</taxon>
        <taxon>Insecta</taxon>
        <taxon>Pterygota</taxon>
        <taxon>Neoptera</taxon>
        <taxon>Paraneoptera</taxon>
        <taxon>Psocodea</taxon>
        <taxon>Troctomorpha</taxon>
        <taxon>Phthiraptera</taxon>
        <taxon>Amblycera</taxon>
        <taxon>Menoponidae</taxon>
        <taxon>Menopon</taxon>
    </lineage>
</organism>
<dbReference type="GO" id="GO:0003727">
    <property type="term" value="F:single-stranded RNA binding"/>
    <property type="evidence" value="ECO:0007669"/>
    <property type="project" value="TreeGrafter"/>
</dbReference>
<keyword evidence="3" id="KW-0378">Hydrolase</keyword>
<dbReference type="GO" id="GO:0031123">
    <property type="term" value="P:RNA 3'-end processing"/>
    <property type="evidence" value="ECO:0007669"/>
    <property type="project" value="UniProtKB-ARBA"/>
</dbReference>
<dbReference type="InterPro" id="IPR036866">
    <property type="entry name" value="RibonucZ/Hydroxyglut_hydro"/>
</dbReference>
<dbReference type="Gene3D" id="3.60.15.10">
    <property type="entry name" value="Ribonuclease Z/Hydroxyacylglutathione hydrolase-like"/>
    <property type="match status" value="1"/>
</dbReference>
<protein>
    <recommendedName>
        <fullName evidence="5">Beta-lactamase-like protein 2 homolog</fullName>
    </recommendedName>
</protein>
<dbReference type="GO" id="GO:0005759">
    <property type="term" value="C:mitochondrial matrix"/>
    <property type="evidence" value="ECO:0007669"/>
    <property type="project" value="TreeGrafter"/>
</dbReference>
<dbReference type="GO" id="GO:0046872">
    <property type="term" value="F:metal ion binding"/>
    <property type="evidence" value="ECO:0007669"/>
    <property type="project" value="UniProtKB-KW"/>
</dbReference>
<keyword evidence="2" id="KW-0479">Metal-binding</keyword>
<dbReference type="FunFam" id="1.10.10.10:FF:000328">
    <property type="entry name" value="Lactamase beta 2"/>
    <property type="match status" value="1"/>
</dbReference>
<dbReference type="FunFam" id="3.60.15.10:FF:000017">
    <property type="entry name" value="Lactamase beta 2"/>
    <property type="match status" value="1"/>
</dbReference>
<evidence type="ECO:0000256" key="4">
    <source>
        <dbReference type="ARBA" id="ARBA00022833"/>
    </source>
</evidence>
<dbReference type="GO" id="GO:0004521">
    <property type="term" value="F:RNA endonuclease activity"/>
    <property type="evidence" value="ECO:0007669"/>
    <property type="project" value="TreeGrafter"/>
</dbReference>
<evidence type="ECO:0000256" key="1">
    <source>
        <dbReference type="ARBA" id="ARBA00006759"/>
    </source>
</evidence>
<dbReference type="PANTHER" id="PTHR23131">
    <property type="entry name" value="ENDORIBONUCLEASE LACTB2"/>
    <property type="match status" value="1"/>
</dbReference>
<dbReference type="InterPro" id="IPR036388">
    <property type="entry name" value="WH-like_DNA-bd_sf"/>
</dbReference>
<evidence type="ECO:0000256" key="3">
    <source>
        <dbReference type="ARBA" id="ARBA00022801"/>
    </source>
</evidence>
<feature type="domain" description="Metallo-beta-lactamase" evidence="6">
    <location>
        <begin position="29"/>
        <end position="194"/>
    </location>
</feature>
<dbReference type="SMART" id="SM00849">
    <property type="entry name" value="Lactamase_B"/>
    <property type="match status" value="1"/>
</dbReference>
<proteinExistence type="inferred from homology"/>
<evidence type="ECO:0000259" key="6">
    <source>
        <dbReference type="SMART" id="SM00849"/>
    </source>
</evidence>
<dbReference type="Pfam" id="PF00753">
    <property type="entry name" value="Lactamase_B"/>
    <property type="match status" value="1"/>
</dbReference>
<keyword evidence="4" id="KW-0862">Zinc</keyword>
<dbReference type="GO" id="GO:0016787">
    <property type="term" value="F:hydrolase activity"/>
    <property type="evidence" value="ECO:0007669"/>
    <property type="project" value="UniProtKB-KW"/>
</dbReference>
<reference evidence="7" key="1">
    <citation type="journal article" date="2024" name="Gigascience">
        <title>Chromosome-level genome of the poultry shaft louse Menopon gallinae provides insight into the host-switching and adaptive evolution of parasitic lice.</title>
        <authorList>
            <person name="Xu Y."/>
            <person name="Ma L."/>
            <person name="Liu S."/>
            <person name="Liang Y."/>
            <person name="Liu Q."/>
            <person name="He Z."/>
            <person name="Tian L."/>
            <person name="Duan Y."/>
            <person name="Cai W."/>
            <person name="Li H."/>
            <person name="Song F."/>
        </authorList>
    </citation>
    <scope>NUCLEOTIDE SEQUENCE</scope>
    <source>
        <strain evidence="7">Cailab_2023a</strain>
    </source>
</reference>
<dbReference type="EMBL" id="JARGDH010000003">
    <property type="protein sequence ID" value="KAL0273664.1"/>
    <property type="molecule type" value="Genomic_DNA"/>
</dbReference>
<comment type="similarity">
    <text evidence="1">Belongs to the metallo-beta-lactamase superfamily. Glyoxalase II family.</text>
</comment>
<dbReference type="InterPro" id="IPR041516">
    <property type="entry name" value="LACTB2_WH"/>
</dbReference>
<dbReference type="InterPro" id="IPR050662">
    <property type="entry name" value="Sec-metab_biosynth-thioest"/>
</dbReference>